<keyword evidence="2" id="KW-0813">Transport</keyword>
<dbReference type="Gene3D" id="3.40.190.10">
    <property type="entry name" value="Periplasmic binding protein-like II"/>
    <property type="match status" value="1"/>
</dbReference>
<evidence type="ECO:0000256" key="3">
    <source>
        <dbReference type="ARBA" id="ARBA00022729"/>
    </source>
</evidence>
<proteinExistence type="inferred from homology"/>
<dbReference type="Gene3D" id="3.10.105.10">
    <property type="entry name" value="Dipeptide-binding Protein, Domain 3"/>
    <property type="match status" value="1"/>
</dbReference>
<reference evidence="6" key="1">
    <citation type="journal article" date="2019" name="Int. J. Syst. Evol. Microbiol.">
        <title>The Global Catalogue of Microorganisms (GCM) 10K type strain sequencing project: providing services to taxonomists for standard genome sequencing and annotation.</title>
        <authorList>
            <consortium name="The Broad Institute Genomics Platform"/>
            <consortium name="The Broad Institute Genome Sequencing Center for Infectious Disease"/>
            <person name="Wu L."/>
            <person name="Ma J."/>
        </authorList>
    </citation>
    <scope>NUCLEOTIDE SEQUENCE [LARGE SCALE GENOMIC DNA]</scope>
    <source>
        <strain evidence="6">NBRC 111756</strain>
    </source>
</reference>
<accession>A0ABW2A3L1</accession>
<evidence type="ECO:0000313" key="5">
    <source>
        <dbReference type="EMBL" id="MFC6672008.1"/>
    </source>
</evidence>
<dbReference type="EMBL" id="JBHSWE010000001">
    <property type="protein sequence ID" value="MFC6672008.1"/>
    <property type="molecule type" value="Genomic_DNA"/>
</dbReference>
<organism evidence="5 6">
    <name type="scientific">Marinobacterium aestuariivivens</name>
    <dbReference type="NCBI Taxonomy" id="1698799"/>
    <lineage>
        <taxon>Bacteria</taxon>
        <taxon>Pseudomonadati</taxon>
        <taxon>Pseudomonadota</taxon>
        <taxon>Gammaproteobacteria</taxon>
        <taxon>Oceanospirillales</taxon>
        <taxon>Oceanospirillaceae</taxon>
        <taxon>Marinobacterium</taxon>
    </lineage>
</organism>
<dbReference type="SUPFAM" id="SSF53850">
    <property type="entry name" value="Periplasmic binding protein-like II"/>
    <property type="match status" value="1"/>
</dbReference>
<sequence>MLPFQEVVSKKFVEEVGSQGMAGQVNGTGPFRLKEWRKGDAIIMEKFDDYYGGSSEIPPVGPACVDRAVFKVIPESASRVAALLSGDVDIINELPPHAISQVTQSPNAEVVTVNGTRSFFISLNNQKPPFDDVRVRQAANYALNKKLIIDRILNGKATPISGILSPDAFSHDPDLPTYDYDLEKARQLLAEAGYPDGLDVTLDVEGGFKDIAEAVGSVLTKAGIRTRLVVGEGTMLKQEWLSADQAREGDMWFTSWGNGSLDPVDIFDPVLATGARGNSAGYSNPELDSLLSQAGTLMDADKRTELYHQAQAIVNRDAPLIFLWVPQDIYGVSKRLSGWQPSADSRINLHDACVD</sequence>
<comment type="caution">
    <text evidence="5">The sequence shown here is derived from an EMBL/GenBank/DDBJ whole genome shotgun (WGS) entry which is preliminary data.</text>
</comment>
<dbReference type="PANTHER" id="PTHR30290">
    <property type="entry name" value="PERIPLASMIC BINDING COMPONENT OF ABC TRANSPORTER"/>
    <property type="match status" value="1"/>
</dbReference>
<dbReference type="PANTHER" id="PTHR30290:SF9">
    <property type="entry name" value="OLIGOPEPTIDE-BINDING PROTEIN APPA"/>
    <property type="match status" value="1"/>
</dbReference>
<name>A0ABW2A3L1_9GAMM</name>
<feature type="domain" description="Solute-binding protein family 5" evidence="4">
    <location>
        <begin position="20"/>
        <end position="275"/>
    </location>
</feature>
<dbReference type="Pfam" id="PF00496">
    <property type="entry name" value="SBP_bac_5"/>
    <property type="match status" value="1"/>
</dbReference>
<dbReference type="InterPro" id="IPR039424">
    <property type="entry name" value="SBP_5"/>
</dbReference>
<evidence type="ECO:0000259" key="4">
    <source>
        <dbReference type="Pfam" id="PF00496"/>
    </source>
</evidence>
<dbReference type="Proteomes" id="UP001596422">
    <property type="component" value="Unassembled WGS sequence"/>
</dbReference>
<keyword evidence="6" id="KW-1185">Reference proteome</keyword>
<protein>
    <submittedName>
        <fullName evidence="5">ABC transporter substrate-binding protein</fullName>
    </submittedName>
</protein>
<evidence type="ECO:0000256" key="1">
    <source>
        <dbReference type="ARBA" id="ARBA00005695"/>
    </source>
</evidence>
<evidence type="ECO:0000313" key="6">
    <source>
        <dbReference type="Proteomes" id="UP001596422"/>
    </source>
</evidence>
<gene>
    <name evidence="5" type="ORF">ACFQDL_19520</name>
</gene>
<comment type="similarity">
    <text evidence="1">Belongs to the bacterial solute-binding protein 5 family.</text>
</comment>
<dbReference type="InterPro" id="IPR000914">
    <property type="entry name" value="SBP_5_dom"/>
</dbReference>
<evidence type="ECO:0000256" key="2">
    <source>
        <dbReference type="ARBA" id="ARBA00022448"/>
    </source>
</evidence>
<keyword evidence="3" id="KW-0732">Signal</keyword>